<feature type="region of interest" description="Disordered" evidence="1">
    <location>
        <begin position="1"/>
        <end position="32"/>
    </location>
</feature>
<evidence type="ECO:0008006" key="4">
    <source>
        <dbReference type="Google" id="ProtNLM"/>
    </source>
</evidence>
<evidence type="ECO:0000256" key="1">
    <source>
        <dbReference type="SAM" id="MobiDB-lite"/>
    </source>
</evidence>
<feature type="compositionally biased region" description="Basic and acidic residues" evidence="1">
    <location>
        <begin position="1"/>
        <end position="28"/>
    </location>
</feature>
<keyword evidence="3" id="KW-1185">Reference proteome</keyword>
<protein>
    <recommendedName>
        <fullName evidence="4">Zinc finger MYM-type protein 1-like</fullName>
    </recommendedName>
</protein>
<accession>A0ABQ9G567</accession>
<dbReference type="Proteomes" id="UP001159363">
    <property type="component" value="Chromosome 16"/>
</dbReference>
<evidence type="ECO:0000313" key="2">
    <source>
        <dbReference type="EMBL" id="KAJ8866189.1"/>
    </source>
</evidence>
<organism evidence="2 3">
    <name type="scientific">Dryococelus australis</name>
    <dbReference type="NCBI Taxonomy" id="614101"/>
    <lineage>
        <taxon>Eukaryota</taxon>
        <taxon>Metazoa</taxon>
        <taxon>Ecdysozoa</taxon>
        <taxon>Arthropoda</taxon>
        <taxon>Hexapoda</taxon>
        <taxon>Insecta</taxon>
        <taxon>Pterygota</taxon>
        <taxon>Neoptera</taxon>
        <taxon>Polyneoptera</taxon>
        <taxon>Phasmatodea</taxon>
        <taxon>Verophasmatodea</taxon>
        <taxon>Anareolatae</taxon>
        <taxon>Phasmatidae</taxon>
        <taxon>Eurycanthinae</taxon>
        <taxon>Dryococelus</taxon>
    </lineage>
</organism>
<dbReference type="PANTHER" id="PTHR45749">
    <property type="match status" value="1"/>
</dbReference>
<sequence length="382" mass="44088">MEKFMTRKHKTEELDSDHNVENKKKPDTMEEDGTIESTCTKYLLSCTLSPNQPAILPDSFHEQVLKGRTLKFLPAWYKSFNWLHVEPGNPGTLCFYFIHFSKSNQQEFLAKKIEDVFSFTGFSNWKKAREKLCSHENSESHNLSVLNYKQKDNFIEKQMLSETSTEQMKARIFLEKIITSIGFLTKQEIAFRSHDSNSENWFELINLYCEYSLELKQWMARNKESYLDSKIQNKILGLLSNEIVYEICTKICSQNTPIFSIICDGTRDISGEEQPIYVSDGSTKIYVLVKVLLVCTPLALYVHCRAHCVNLVILAACNSSITAKIGSNVVTVITCQKQFRPSFRAANTAKMKPLCPMRWIYTGNPINEIIEHYEEILAILKY</sequence>
<comment type="caution">
    <text evidence="2">The sequence shown here is derived from an EMBL/GenBank/DDBJ whole genome shotgun (WGS) entry which is preliminary data.</text>
</comment>
<reference evidence="2 3" key="1">
    <citation type="submission" date="2023-02" db="EMBL/GenBank/DDBJ databases">
        <title>LHISI_Scaffold_Assembly.</title>
        <authorList>
            <person name="Stuart O.P."/>
            <person name="Cleave R."/>
            <person name="Magrath M.J.L."/>
            <person name="Mikheyev A.S."/>
        </authorList>
    </citation>
    <scope>NUCLEOTIDE SEQUENCE [LARGE SCALE GENOMIC DNA]</scope>
    <source>
        <strain evidence="2">Daus_M_001</strain>
        <tissue evidence="2">Leg muscle</tissue>
    </source>
</reference>
<proteinExistence type="predicted"/>
<name>A0ABQ9G567_9NEOP</name>
<evidence type="ECO:0000313" key="3">
    <source>
        <dbReference type="Proteomes" id="UP001159363"/>
    </source>
</evidence>
<gene>
    <name evidence="2" type="ORF">PR048_033713</name>
</gene>
<dbReference type="PANTHER" id="PTHR45749:SF28">
    <property type="entry name" value="ZINC FINGER MYM-TYPE PROTEIN 1-LIKE-RELATED"/>
    <property type="match status" value="1"/>
</dbReference>
<dbReference type="EMBL" id="JARBHB010000017">
    <property type="protein sequence ID" value="KAJ8866189.1"/>
    <property type="molecule type" value="Genomic_DNA"/>
</dbReference>